<reference evidence="7" key="1">
    <citation type="submission" date="2019-01" db="EMBL/GenBank/DDBJ databases">
        <authorList>
            <consortium name="Pathogen Informatics"/>
        </authorList>
    </citation>
    <scope>NUCLEOTIDE SEQUENCE [LARGE SCALE GENOMIC DNA]</scope>
    <source>
        <strain evidence="7">NCTC10113</strain>
    </source>
</reference>
<evidence type="ECO:0000256" key="5">
    <source>
        <dbReference type="ARBA" id="ARBA00022691"/>
    </source>
</evidence>
<comment type="function">
    <text evidence="6">Specifically methylates the N7 position of a guanine in 16S rRNA.</text>
</comment>
<gene>
    <name evidence="7" type="primary">gidB1</name>
    <name evidence="6" type="synonym">rsmG</name>
    <name evidence="7" type="ORF">NCTC10113_01220</name>
</gene>
<dbReference type="GO" id="GO:0005829">
    <property type="term" value="C:cytosol"/>
    <property type="evidence" value="ECO:0007669"/>
    <property type="project" value="TreeGrafter"/>
</dbReference>
<dbReference type="Gene3D" id="3.40.50.150">
    <property type="entry name" value="Vaccinia Virus protein VP39"/>
    <property type="match status" value="1"/>
</dbReference>
<dbReference type="EC" id="2.1.1.-" evidence="6"/>
<comment type="similarity">
    <text evidence="6">Belongs to the methyltransferase superfamily. RNA methyltransferase RsmG family.</text>
</comment>
<dbReference type="GO" id="GO:0070043">
    <property type="term" value="F:rRNA (guanine-N7-)-methyltransferase activity"/>
    <property type="evidence" value="ECO:0007669"/>
    <property type="project" value="UniProtKB-UniRule"/>
</dbReference>
<keyword evidence="2 6" id="KW-0698">rRNA processing</keyword>
<dbReference type="PIRSF" id="PIRSF003078">
    <property type="entry name" value="GidB"/>
    <property type="match status" value="1"/>
</dbReference>
<evidence type="ECO:0000256" key="6">
    <source>
        <dbReference type="HAMAP-Rule" id="MF_00074"/>
    </source>
</evidence>
<dbReference type="Pfam" id="PF02527">
    <property type="entry name" value="GidB"/>
    <property type="match status" value="1"/>
</dbReference>
<proteinExistence type="inferred from homology"/>
<feature type="binding site" evidence="6">
    <location>
        <position position="89"/>
    </location>
    <ligand>
        <name>S-adenosyl-L-methionine</name>
        <dbReference type="ChEBI" id="CHEBI:59789"/>
    </ligand>
</feature>
<accession>A0A448ZYS6</accession>
<geneLocation type="plasmid" evidence="7">
    <name>2</name>
</geneLocation>
<keyword evidence="3 6" id="KW-0489">Methyltransferase</keyword>
<dbReference type="InterPro" id="IPR003682">
    <property type="entry name" value="rRNA_ssu_MeTfrase_G"/>
</dbReference>
<feature type="binding site" evidence="6">
    <location>
        <position position="151"/>
    </location>
    <ligand>
        <name>S-adenosyl-L-methionine</name>
        <dbReference type="ChEBI" id="CHEBI:59789"/>
    </ligand>
</feature>
<evidence type="ECO:0000256" key="3">
    <source>
        <dbReference type="ARBA" id="ARBA00022603"/>
    </source>
</evidence>
<evidence type="ECO:0000256" key="4">
    <source>
        <dbReference type="ARBA" id="ARBA00022679"/>
    </source>
</evidence>
<dbReference type="EMBL" id="LR214939">
    <property type="protein sequence ID" value="VEU56316.1"/>
    <property type="molecule type" value="Genomic_DNA"/>
</dbReference>
<evidence type="ECO:0000313" key="7">
    <source>
        <dbReference type="EMBL" id="VEU56316.1"/>
    </source>
</evidence>
<keyword evidence="1 6" id="KW-0963">Cytoplasm</keyword>
<comment type="subcellular location">
    <subcellularLocation>
        <location evidence="6">Cytoplasm</location>
    </subcellularLocation>
</comment>
<evidence type="ECO:0000256" key="2">
    <source>
        <dbReference type="ARBA" id="ARBA00022552"/>
    </source>
</evidence>
<organism evidence="7">
    <name type="scientific">Metamycoplasma salivarium</name>
    <name type="common">Mycoplasma salivarium</name>
    <dbReference type="NCBI Taxonomy" id="2124"/>
    <lineage>
        <taxon>Bacteria</taxon>
        <taxon>Bacillati</taxon>
        <taxon>Mycoplasmatota</taxon>
        <taxon>Mycoplasmoidales</taxon>
        <taxon>Metamycoplasmataceae</taxon>
        <taxon>Metamycoplasma</taxon>
    </lineage>
</organism>
<dbReference type="NCBIfam" id="TIGR00138">
    <property type="entry name" value="rsmG_gidB"/>
    <property type="match status" value="1"/>
</dbReference>
<sequence>MFIMLTVKDTNNLFKKFLPENSDEINEMLYQYYVLIETENQKYNLTGFHNEKLILEGIIESILVFKEINQKVCDLKSKYILDIGAGAGFPSLPYYIYTNQNFNLTIYEPLKKRCVFLELVKQKLNLGNLTIKNIRAEDSSELEKFNFITARAVSELKNLIQISYHLGKLNNCIFCFLKSNNYLKELENSQKYIKELNLHIKTLEIICNNIKNVIVYYQKEKQTPKDYPRKWSQIIK</sequence>
<protein>
    <recommendedName>
        <fullName evidence="6">Ribosomal RNA small subunit methyltransferase G</fullName>
        <ecNumber evidence="6">2.1.1.-</ecNumber>
    </recommendedName>
    <alternativeName>
        <fullName evidence="6">16S rRNA 7-methylguanosine methyltransferase</fullName>
        <shortName evidence="6">16S rRNA m7G methyltransferase</shortName>
    </alternativeName>
</protein>
<dbReference type="InterPro" id="IPR029063">
    <property type="entry name" value="SAM-dependent_MTases_sf"/>
</dbReference>
<dbReference type="PANTHER" id="PTHR31760:SF0">
    <property type="entry name" value="S-ADENOSYL-L-METHIONINE-DEPENDENT METHYLTRANSFERASES SUPERFAMILY PROTEIN"/>
    <property type="match status" value="1"/>
</dbReference>
<keyword evidence="5 6" id="KW-0949">S-adenosyl-L-methionine</keyword>
<comment type="caution">
    <text evidence="6">Lacks conserved residue(s) required for the propagation of feature annotation.</text>
</comment>
<dbReference type="AlphaFoldDB" id="A0A448ZYS6"/>
<feature type="binding site" evidence="6">
    <location>
        <begin position="136"/>
        <end position="137"/>
    </location>
    <ligand>
        <name>S-adenosyl-L-methionine</name>
        <dbReference type="ChEBI" id="CHEBI:59789"/>
    </ligand>
</feature>
<dbReference type="SUPFAM" id="SSF53335">
    <property type="entry name" value="S-adenosyl-L-methionine-dependent methyltransferases"/>
    <property type="match status" value="1"/>
</dbReference>
<evidence type="ECO:0000256" key="1">
    <source>
        <dbReference type="ARBA" id="ARBA00022490"/>
    </source>
</evidence>
<dbReference type="HAMAP" id="MF_00074">
    <property type="entry name" value="16SrRNA_methyltr_G"/>
    <property type="match status" value="1"/>
</dbReference>
<keyword evidence="4 6" id="KW-0808">Transferase</keyword>
<dbReference type="PANTHER" id="PTHR31760">
    <property type="entry name" value="S-ADENOSYL-L-METHIONINE-DEPENDENT METHYLTRANSFERASES SUPERFAMILY PROTEIN"/>
    <property type="match status" value="1"/>
</dbReference>
<feature type="binding site" evidence="6">
    <location>
        <position position="84"/>
    </location>
    <ligand>
        <name>S-adenosyl-L-methionine</name>
        <dbReference type="ChEBI" id="CHEBI:59789"/>
    </ligand>
</feature>
<keyword evidence="7" id="KW-0614">Plasmid</keyword>
<name>A0A448ZYS6_METSV</name>